<dbReference type="SUPFAM" id="SSF56322">
    <property type="entry name" value="ADC synthase"/>
    <property type="match status" value="1"/>
</dbReference>
<evidence type="ECO:0000256" key="1">
    <source>
        <dbReference type="ARBA" id="ARBA00012266"/>
    </source>
</evidence>
<dbReference type="EMBL" id="WTFF01000197">
    <property type="protein sequence ID" value="MBW5484863.1"/>
    <property type="molecule type" value="Genomic_DNA"/>
</dbReference>
<name>A0ABS6ZCA1_9ACTN</name>
<organism evidence="5 6">
    <name type="scientific">Streptomyces bambusae</name>
    <dbReference type="NCBI Taxonomy" id="1550616"/>
    <lineage>
        <taxon>Bacteria</taxon>
        <taxon>Bacillati</taxon>
        <taxon>Actinomycetota</taxon>
        <taxon>Actinomycetes</taxon>
        <taxon>Kitasatosporales</taxon>
        <taxon>Streptomycetaceae</taxon>
        <taxon>Streptomyces</taxon>
    </lineage>
</organism>
<evidence type="ECO:0000313" key="5">
    <source>
        <dbReference type="EMBL" id="MBW5484863.1"/>
    </source>
</evidence>
<dbReference type="PANTHER" id="PTHR11236">
    <property type="entry name" value="AMINOBENZOATE/ANTHRANILATE SYNTHASE"/>
    <property type="match status" value="1"/>
</dbReference>
<dbReference type="InterPro" id="IPR019999">
    <property type="entry name" value="Anth_synth_I-like"/>
</dbReference>
<comment type="catalytic activity">
    <reaction evidence="3">
        <text>chorismate + L-glutamine = anthranilate + pyruvate + L-glutamate + H(+)</text>
        <dbReference type="Rhea" id="RHEA:21732"/>
        <dbReference type="ChEBI" id="CHEBI:15361"/>
        <dbReference type="ChEBI" id="CHEBI:15378"/>
        <dbReference type="ChEBI" id="CHEBI:16567"/>
        <dbReference type="ChEBI" id="CHEBI:29748"/>
        <dbReference type="ChEBI" id="CHEBI:29985"/>
        <dbReference type="ChEBI" id="CHEBI:58359"/>
        <dbReference type="EC" id="4.1.3.27"/>
    </reaction>
</comment>
<accession>A0ABS6ZCA1</accession>
<evidence type="ECO:0000256" key="3">
    <source>
        <dbReference type="ARBA" id="ARBA00047683"/>
    </source>
</evidence>
<dbReference type="PANTHER" id="PTHR11236:SF49">
    <property type="entry name" value="ANTHRANILATE SYNTHASE COMPONENT 1"/>
    <property type="match status" value="1"/>
</dbReference>
<feature type="domain" description="Chorismate-utilising enzyme C-terminal" evidence="4">
    <location>
        <begin position="111"/>
        <end position="370"/>
    </location>
</feature>
<sequence>MILSRLLDADCPPFALLRRRTPGRDHDTVEVLLGPVHEAERLADLPVGDLPTLALVPFRQIRERGFDVRDDGTPLSVLVAEEAYELPLAEVLAALPAHDVRVEGGGFDVSDADYARTVQRVIEDEIGRGEGANFVIRRTYEGRIPGFGRADALALFRRLLQGERGAYWTYVVHTGGRTLVGASPEVHVRMSGGTVVMNPISGTYRYPAGGPSPESLLAFLGDRKETEELSMVVDEELKMMCTVGDRGGVVVGPRLKEMSHLAHTEYELRGRSSLDAREVLKETMFAATVTGSPVQNACRVVERYESGGRGYYAGALALLGRDASGAQTLDSPILIRTADIAPDGTLRVPVGATLVRHSDPAGEVAETHAKAAGVLAALGVRPAAPRPEAP</sequence>
<keyword evidence="2" id="KW-0456">Lyase</keyword>
<dbReference type="InterPro" id="IPR005801">
    <property type="entry name" value="ADC_synthase"/>
</dbReference>
<evidence type="ECO:0000259" key="4">
    <source>
        <dbReference type="Pfam" id="PF00425"/>
    </source>
</evidence>
<feature type="non-terminal residue" evidence="5">
    <location>
        <position position="390"/>
    </location>
</feature>
<evidence type="ECO:0000256" key="2">
    <source>
        <dbReference type="ARBA" id="ARBA00023239"/>
    </source>
</evidence>
<comment type="caution">
    <text evidence="5">The sequence shown here is derived from an EMBL/GenBank/DDBJ whole genome shotgun (WGS) entry which is preliminary data.</text>
</comment>
<dbReference type="Proteomes" id="UP000812013">
    <property type="component" value="Unassembled WGS sequence"/>
</dbReference>
<reference evidence="5 6" key="1">
    <citation type="submission" date="2019-12" db="EMBL/GenBank/DDBJ databases">
        <title>Genome sequence of Streptomyces bambusae.</title>
        <authorList>
            <person name="Bansal K."/>
            <person name="Choksket S."/>
            <person name="Korpole S."/>
            <person name="Patil P.B."/>
        </authorList>
    </citation>
    <scope>NUCLEOTIDE SEQUENCE [LARGE SCALE GENOMIC DNA]</scope>
    <source>
        <strain evidence="5 6">SK60</strain>
    </source>
</reference>
<evidence type="ECO:0000313" key="6">
    <source>
        <dbReference type="Proteomes" id="UP000812013"/>
    </source>
</evidence>
<protein>
    <recommendedName>
        <fullName evidence="1">anthranilate synthase</fullName>
        <ecNumber evidence="1">4.1.3.27</ecNumber>
    </recommendedName>
</protein>
<dbReference type="EC" id="4.1.3.27" evidence="1"/>
<proteinExistence type="predicted"/>
<dbReference type="Pfam" id="PF00425">
    <property type="entry name" value="Chorismate_bind"/>
    <property type="match status" value="1"/>
</dbReference>
<dbReference type="RefSeq" id="WP_219669701.1">
    <property type="nucleotide sequence ID" value="NZ_WTFF01000197.1"/>
</dbReference>
<dbReference type="Gene3D" id="3.60.120.10">
    <property type="entry name" value="Anthranilate synthase"/>
    <property type="match status" value="1"/>
</dbReference>
<keyword evidence="6" id="KW-1185">Reference proteome</keyword>
<dbReference type="InterPro" id="IPR015890">
    <property type="entry name" value="Chorismate_C"/>
</dbReference>
<gene>
    <name evidence="5" type="ORF">GPJ59_24005</name>
</gene>